<evidence type="ECO:0000259" key="9">
    <source>
        <dbReference type="Pfam" id="PF10256"/>
    </source>
</evidence>
<dbReference type="eggNOG" id="ENOG502S30T">
    <property type="taxonomic scope" value="Eukaryota"/>
</dbReference>
<dbReference type="GO" id="GO:0005789">
    <property type="term" value="C:endoplasmic reticulum membrane"/>
    <property type="evidence" value="ECO:0007669"/>
    <property type="project" value="UniProtKB-SubCell"/>
</dbReference>
<keyword evidence="5" id="KW-0256">Endoplasmic reticulum</keyword>
<evidence type="ECO:0000256" key="6">
    <source>
        <dbReference type="ARBA" id="ARBA00023136"/>
    </source>
</evidence>
<keyword evidence="7" id="KW-0175">Coiled coil</keyword>
<organism evidence="10 11">
    <name type="scientific">Ophiostoma piceae (strain UAMH 11346)</name>
    <name type="common">Sap stain fungus</name>
    <dbReference type="NCBI Taxonomy" id="1262450"/>
    <lineage>
        <taxon>Eukaryota</taxon>
        <taxon>Fungi</taxon>
        <taxon>Dikarya</taxon>
        <taxon>Ascomycota</taxon>
        <taxon>Pezizomycotina</taxon>
        <taxon>Sordariomycetes</taxon>
        <taxon>Sordariomycetidae</taxon>
        <taxon>Ophiostomatales</taxon>
        <taxon>Ophiostomataceae</taxon>
        <taxon>Ophiostoma</taxon>
    </lineage>
</organism>
<name>S3C763_OPHP1</name>
<feature type="region of interest" description="Disordered" evidence="8">
    <location>
        <begin position="42"/>
        <end position="243"/>
    </location>
</feature>
<dbReference type="EMBL" id="KE148148">
    <property type="protein sequence ID" value="EPE08637.1"/>
    <property type="molecule type" value="Genomic_DNA"/>
</dbReference>
<evidence type="ECO:0000313" key="10">
    <source>
        <dbReference type="EMBL" id="EPE08637.1"/>
    </source>
</evidence>
<feature type="coiled-coil region" evidence="7">
    <location>
        <begin position="513"/>
        <end position="540"/>
    </location>
</feature>
<feature type="compositionally biased region" description="Low complexity" evidence="8">
    <location>
        <begin position="145"/>
        <end position="156"/>
    </location>
</feature>
<dbReference type="OrthoDB" id="5377273at2759"/>
<proteinExistence type="inferred from homology"/>
<dbReference type="HOGENOM" id="CLU_018540_1_0_1"/>
<feature type="compositionally biased region" description="Low complexity" evidence="8">
    <location>
        <begin position="96"/>
        <end position="107"/>
    </location>
</feature>
<feature type="compositionally biased region" description="Low complexity" evidence="8">
    <location>
        <begin position="42"/>
        <end position="65"/>
    </location>
</feature>
<comment type="similarity">
    <text evidence="2">Belongs to the ERF4 family.</text>
</comment>
<comment type="subcellular location">
    <subcellularLocation>
        <location evidence="1">Endoplasmic reticulum membrane</location>
        <topology evidence="1">Peripheral membrane protein</topology>
    </subcellularLocation>
</comment>
<dbReference type="InterPro" id="IPR019383">
    <property type="entry name" value="Golgin_A_7/ERF4"/>
</dbReference>
<dbReference type="STRING" id="1262450.S3C763"/>
<evidence type="ECO:0000256" key="1">
    <source>
        <dbReference type="ARBA" id="ARBA00004406"/>
    </source>
</evidence>
<accession>S3C763</accession>
<keyword evidence="11" id="KW-1185">Reference proteome</keyword>
<evidence type="ECO:0000313" key="11">
    <source>
        <dbReference type="Proteomes" id="UP000016923"/>
    </source>
</evidence>
<evidence type="ECO:0000256" key="8">
    <source>
        <dbReference type="SAM" id="MobiDB-lite"/>
    </source>
</evidence>
<gene>
    <name evidence="10" type="ORF">F503_04224</name>
</gene>
<evidence type="ECO:0000256" key="3">
    <source>
        <dbReference type="ARBA" id="ARBA00011396"/>
    </source>
</evidence>
<dbReference type="GO" id="GO:0006612">
    <property type="term" value="P:protein targeting to membrane"/>
    <property type="evidence" value="ECO:0007669"/>
    <property type="project" value="TreeGrafter"/>
</dbReference>
<evidence type="ECO:0000256" key="5">
    <source>
        <dbReference type="ARBA" id="ARBA00022824"/>
    </source>
</evidence>
<dbReference type="GO" id="GO:0031211">
    <property type="term" value="C:endoplasmic reticulum palmitoyltransferase complex"/>
    <property type="evidence" value="ECO:0007669"/>
    <property type="project" value="TreeGrafter"/>
</dbReference>
<evidence type="ECO:0000256" key="7">
    <source>
        <dbReference type="SAM" id="Coils"/>
    </source>
</evidence>
<evidence type="ECO:0000256" key="2">
    <source>
        <dbReference type="ARBA" id="ARBA00007732"/>
    </source>
</evidence>
<dbReference type="InterPro" id="IPR051371">
    <property type="entry name" value="Ras_palmitoyltransferase"/>
</dbReference>
<dbReference type="AlphaFoldDB" id="S3C763"/>
<reference evidence="10 11" key="1">
    <citation type="journal article" date="2013" name="BMC Genomics">
        <title>The genome and transcriptome of the pine saprophyte Ophiostoma piceae, and a comparison with the bark beetle-associated pine pathogen Grosmannia clavigera.</title>
        <authorList>
            <person name="Haridas S."/>
            <person name="Wang Y."/>
            <person name="Lim L."/>
            <person name="Massoumi Alamouti S."/>
            <person name="Jackman S."/>
            <person name="Docking R."/>
            <person name="Robertson G."/>
            <person name="Birol I."/>
            <person name="Bohlmann J."/>
            <person name="Breuil C."/>
        </authorList>
    </citation>
    <scope>NUCLEOTIDE SEQUENCE [LARGE SCALE GENOMIC DNA]</scope>
    <source>
        <strain evidence="10 11">UAMH 11346</strain>
    </source>
</reference>
<feature type="compositionally biased region" description="Low complexity" evidence="8">
    <location>
        <begin position="170"/>
        <end position="179"/>
    </location>
</feature>
<feature type="compositionally biased region" description="Polar residues" evidence="8">
    <location>
        <begin position="320"/>
        <end position="329"/>
    </location>
</feature>
<dbReference type="Pfam" id="PF10256">
    <property type="entry name" value="Erf4"/>
    <property type="match status" value="1"/>
</dbReference>
<dbReference type="OMA" id="WDDMGLT"/>
<dbReference type="PANTHER" id="PTHR13254:SF0">
    <property type="entry name" value="GOLGIN SUBFAMILY A MEMBER 7_ERF4 DOMAIN-CONTAINING PROTEIN"/>
    <property type="match status" value="1"/>
</dbReference>
<protein>
    <recommendedName>
        <fullName evidence="4">Ras modification protein ERF4</fullName>
    </recommendedName>
</protein>
<sequence length="589" mass="64072">MTSYESQISVFVKGHYHHLSLLPYNSCGRPFHSRPFHFVPTAPHATTTNPAAHAPSTITTSTQQPLPLPLPLQSPATSFSARHPPRTSAPLDYSHPIAPAAAAASPPNFRRGVVPQSPFRNKAANSLQRPLRRLSAARLWNPTNSSRGLVSSSSSSRTFAATALPSTTHSPSATRGRAPSSPPPPNVPLSHPALHETKPVDNDDPIGTGAGDYPLLSLPEQRQIRHSTSPRASLQVERAGSEKRISLPRSVRHSYDSKRLSACVPAETEHPEQTVQTEQTGADAQTQITFDPTEHPHLFGLSFDVTEPNTKLDKGKGKATTESTSTPAYNASMPAPEDDRTPNAAEAGRGYSKDLERGPDILGDDGNNHMMNRNSTVSMPDGIGSAISSSNSSIMGDPEVQPGDMMGGEEWGPQHPCFPHRNPHVSVDDPEYITTRIIRVRRDWLIMGDLAPTFSNLYPEILDPAGMSEQEFRRVVEKMNRELTETFAPWSVRNVLDGVLGLVTGWLWEDLGMTAAKGRLAKLEKWIEQWNEEMARTAEEGGPVPPKIIPLRQTGYMTLDIQIGDPEIAPAPPSTPARSHHAIEVAATS</sequence>
<keyword evidence="6" id="KW-0472">Membrane</keyword>
<dbReference type="Proteomes" id="UP000016923">
    <property type="component" value="Unassembled WGS sequence"/>
</dbReference>
<dbReference type="PANTHER" id="PTHR13254">
    <property type="entry name" value="GOLGI AUTOANTIGEN, GOLGIN SUBFAMILY A, 7"/>
    <property type="match status" value="1"/>
</dbReference>
<feature type="region of interest" description="Disordered" evidence="8">
    <location>
        <begin position="305"/>
        <end position="372"/>
    </location>
</feature>
<feature type="domain" description="Golgin subfamily A member 7/ERF4" evidence="9">
    <location>
        <begin position="437"/>
        <end position="560"/>
    </location>
</feature>
<evidence type="ECO:0000256" key="4">
    <source>
        <dbReference type="ARBA" id="ARBA00018463"/>
    </source>
</evidence>
<dbReference type="VEuPathDB" id="FungiDB:F503_04224"/>
<comment type="subunit">
    <text evidence="3">Interacts with ERF2.</text>
</comment>